<reference evidence="1" key="1">
    <citation type="submission" date="2019-12" db="EMBL/GenBank/DDBJ databases">
        <title>An insight into the sialome of adult female Ixodes ricinus ticks feeding for 6 days.</title>
        <authorList>
            <person name="Perner J."/>
            <person name="Ribeiro J.M.C."/>
        </authorList>
    </citation>
    <scope>NUCLEOTIDE SEQUENCE</scope>
    <source>
        <strain evidence="1">Semi-engorged</strain>
        <tissue evidence="1">Salivary glands</tissue>
    </source>
</reference>
<dbReference type="EMBL" id="GIFC01012663">
    <property type="protein sequence ID" value="MXU94746.1"/>
    <property type="molecule type" value="Transcribed_RNA"/>
</dbReference>
<evidence type="ECO:0000313" key="1">
    <source>
        <dbReference type="EMBL" id="MXU94746.1"/>
    </source>
</evidence>
<sequence>MYAWALVPMHTYSQHGVSLFWWTLHEFILASPLHTSMHSLHLENQVCTRMHSRYASLRRGTRADDGFFRHKKREPKKSGFSAKKPRPTGDKIGRELCHLFCEASNRQPVLHLQVFFHFVASQTLKYIGGKQSDQASRSGFRSSLTLKQQASFTAQHVALGHWWGQNRIT</sequence>
<dbReference type="AlphaFoldDB" id="A0A6B0UYV1"/>
<organism evidence="1">
    <name type="scientific">Ixodes ricinus</name>
    <name type="common">Common tick</name>
    <name type="synonym">Acarus ricinus</name>
    <dbReference type="NCBI Taxonomy" id="34613"/>
    <lineage>
        <taxon>Eukaryota</taxon>
        <taxon>Metazoa</taxon>
        <taxon>Ecdysozoa</taxon>
        <taxon>Arthropoda</taxon>
        <taxon>Chelicerata</taxon>
        <taxon>Arachnida</taxon>
        <taxon>Acari</taxon>
        <taxon>Parasitiformes</taxon>
        <taxon>Ixodida</taxon>
        <taxon>Ixodoidea</taxon>
        <taxon>Ixodidae</taxon>
        <taxon>Ixodinae</taxon>
        <taxon>Ixodes</taxon>
    </lineage>
</organism>
<accession>A0A6B0UYV1</accession>
<name>A0A6B0UYV1_IXORI</name>
<protein>
    <submittedName>
        <fullName evidence="1">Putative secreted protein</fullName>
    </submittedName>
</protein>
<proteinExistence type="predicted"/>